<dbReference type="PANTHER" id="PTHR46082">
    <property type="entry name" value="ATP/GTP-BINDING PROTEIN-RELATED"/>
    <property type="match status" value="1"/>
</dbReference>
<feature type="domain" description="NB-ARC" evidence="1">
    <location>
        <begin position="91"/>
        <end position="231"/>
    </location>
</feature>
<dbReference type="SUPFAM" id="SSF48452">
    <property type="entry name" value="TPR-like"/>
    <property type="match status" value="3"/>
</dbReference>
<dbReference type="InterPro" id="IPR002182">
    <property type="entry name" value="NB-ARC"/>
</dbReference>
<dbReference type="SUPFAM" id="SSF52540">
    <property type="entry name" value="P-loop containing nucleoside triphosphate hydrolases"/>
    <property type="match status" value="1"/>
</dbReference>
<dbReference type="Gene3D" id="1.25.40.10">
    <property type="entry name" value="Tetratricopeptide repeat domain"/>
    <property type="match status" value="2"/>
</dbReference>
<dbReference type="Proteomes" id="UP000217103">
    <property type="component" value="Unassembled WGS sequence"/>
</dbReference>
<evidence type="ECO:0000259" key="1">
    <source>
        <dbReference type="Pfam" id="PF00931"/>
    </source>
</evidence>
<dbReference type="InterPro" id="IPR019734">
    <property type="entry name" value="TPR_rpt"/>
</dbReference>
<dbReference type="GO" id="GO:0043531">
    <property type="term" value="F:ADP binding"/>
    <property type="evidence" value="ECO:0007669"/>
    <property type="project" value="InterPro"/>
</dbReference>
<dbReference type="STRING" id="35622.SAMN04489764_4331"/>
<dbReference type="PANTHER" id="PTHR46082:SF6">
    <property type="entry name" value="AAA+ ATPASE DOMAIN-CONTAINING PROTEIN-RELATED"/>
    <property type="match status" value="1"/>
</dbReference>
<proteinExistence type="predicted"/>
<dbReference type="Pfam" id="PF00931">
    <property type="entry name" value="NB-ARC"/>
    <property type="match status" value="1"/>
</dbReference>
<protein>
    <submittedName>
        <fullName evidence="2">NB-ARC domain-containing protein</fullName>
    </submittedName>
</protein>
<dbReference type="InterPro" id="IPR011990">
    <property type="entry name" value="TPR-like_helical_dom_sf"/>
</dbReference>
<dbReference type="OrthoDB" id="580767at2"/>
<dbReference type="EMBL" id="FNKK01000002">
    <property type="protein sequence ID" value="SDR23658.1"/>
    <property type="molecule type" value="Genomic_DNA"/>
</dbReference>
<accession>A0A1H1HES3</accession>
<dbReference type="AlphaFoldDB" id="A0A1H1HES3"/>
<dbReference type="Gene3D" id="3.40.50.300">
    <property type="entry name" value="P-loop containing nucleotide triphosphate hydrolases"/>
    <property type="match status" value="1"/>
</dbReference>
<sequence>MPDSTPDLGIYAEGDRSISAFVINAATTGDHSPIIKLEPGTLRPAAAVEPGGRVTNLPRAHSKVFVGRTDAMAAVEEAFTGASGQVVIGQVIQGMGGVGKSELARQYIDRHKDRYRVVWWITATNPEQITTDLAHLAERLHPPLPQAVALSMALGLDKAADWAKAWLQSHDGWLLVLDNLEDPRHIQDLLGQLRSGHIVITTRRQVAWPAGVTHLSLDILTPQAAIELLLAVSERTPDPDEEPVFAAIAKELGYLPLALEQAASYIREARISPARYRQQLAKHPLHFYQASLEEADPQQTIARLWDAHLALIRTRNPQAELVLRVLACFAPDRIPRDIIGGAQAAEDPAMLDVLRLLASYSLITLEEQTLNMHRLLQAVITAADDTRTQTATDEPSSPQLALSWLADAWSAAADLPPSERTGRWQMLTPHLESLIRHHPITDTPGKDDWIFPVATNFERSQGNYHRAKLLARHTLALMTTSRGREHFYTLIARGNLASVLGNLGRLEEAEAEFRAVLEVSRRVLGEEHPITLTDRGDLAGVLGGLGRLEEAVAEIRAVLPTMRRVLGEEHPITLTNWGNLAFILGSLGRLEEAEAEFRAVLEVSHRVLGEEQPITLANRGNLALVLGSLGRLEEAEAEHRVVLEASRRVLGEEHPITLTSWNNLAGALGELGRLEEAEAEFRAVLEARRRVLGEEHPDTLTSRSDLAEALAELGRLEEAEAEFQAVLDVLGRHE</sequence>
<dbReference type="RefSeq" id="WP_093261440.1">
    <property type="nucleotide sequence ID" value="NZ_FNKK01000002.1"/>
</dbReference>
<dbReference type="Pfam" id="PF13424">
    <property type="entry name" value="TPR_12"/>
    <property type="match status" value="3"/>
</dbReference>
<keyword evidence="3" id="KW-1185">Reference proteome</keyword>
<organism evidence="2 3">
    <name type="scientific">Thermostaphylospora chromogena</name>
    <dbReference type="NCBI Taxonomy" id="35622"/>
    <lineage>
        <taxon>Bacteria</taxon>
        <taxon>Bacillati</taxon>
        <taxon>Actinomycetota</taxon>
        <taxon>Actinomycetes</taxon>
        <taxon>Streptosporangiales</taxon>
        <taxon>Thermomonosporaceae</taxon>
        <taxon>Thermostaphylospora</taxon>
    </lineage>
</organism>
<dbReference type="InterPro" id="IPR053137">
    <property type="entry name" value="NLR-like"/>
</dbReference>
<gene>
    <name evidence="2" type="ORF">SAMN04489764_4331</name>
</gene>
<evidence type="ECO:0000313" key="3">
    <source>
        <dbReference type="Proteomes" id="UP000217103"/>
    </source>
</evidence>
<dbReference type="InterPro" id="IPR027417">
    <property type="entry name" value="P-loop_NTPase"/>
</dbReference>
<dbReference type="SMART" id="SM00028">
    <property type="entry name" value="TPR"/>
    <property type="match status" value="4"/>
</dbReference>
<dbReference type="NCBIfam" id="NF040586">
    <property type="entry name" value="FxSxx_TPR"/>
    <property type="match status" value="1"/>
</dbReference>
<evidence type="ECO:0000313" key="2">
    <source>
        <dbReference type="EMBL" id="SDR23658.1"/>
    </source>
</evidence>
<reference evidence="2 3" key="1">
    <citation type="submission" date="2016-10" db="EMBL/GenBank/DDBJ databases">
        <authorList>
            <person name="de Groot N.N."/>
        </authorList>
    </citation>
    <scope>NUCLEOTIDE SEQUENCE [LARGE SCALE GENOMIC DNA]</scope>
    <source>
        <strain evidence="2 3">DSM 43794</strain>
    </source>
</reference>
<name>A0A1H1HES3_9ACTN</name>